<evidence type="ECO:0000313" key="4">
    <source>
        <dbReference type="Proteomes" id="UP001164693"/>
    </source>
</evidence>
<dbReference type="EMBL" id="CP097463">
    <property type="protein sequence ID" value="WAX55976.1"/>
    <property type="molecule type" value="Genomic_DNA"/>
</dbReference>
<feature type="domain" description="DUF6458" evidence="2">
    <location>
        <begin position="4"/>
        <end position="63"/>
    </location>
</feature>
<dbReference type="RefSeq" id="WP_269442501.1">
    <property type="nucleotide sequence ID" value="NZ_CP097463.1"/>
</dbReference>
<keyword evidence="1" id="KW-0812">Transmembrane</keyword>
<keyword evidence="4" id="KW-1185">Reference proteome</keyword>
<protein>
    <submittedName>
        <fullName evidence="3">DUF6458 family protein</fullName>
    </submittedName>
</protein>
<proteinExistence type="predicted"/>
<gene>
    <name evidence="3" type="ORF">M6B22_15725</name>
</gene>
<accession>A0ABY7JTU1</accession>
<dbReference type="Pfam" id="PF20059">
    <property type="entry name" value="DUF6458"/>
    <property type="match status" value="1"/>
</dbReference>
<organism evidence="3 4">
    <name type="scientific">Jatrophihabitans cynanchi</name>
    <dbReference type="NCBI Taxonomy" id="2944128"/>
    <lineage>
        <taxon>Bacteria</taxon>
        <taxon>Bacillati</taxon>
        <taxon>Actinomycetota</taxon>
        <taxon>Actinomycetes</taxon>
        <taxon>Jatrophihabitantales</taxon>
        <taxon>Jatrophihabitantaceae</taxon>
        <taxon>Jatrophihabitans</taxon>
    </lineage>
</organism>
<reference evidence="3" key="1">
    <citation type="submission" date="2022-05" db="EMBL/GenBank/DDBJ databases">
        <title>Jatrophihabitans sp. SB3-54 whole genome sequence.</title>
        <authorList>
            <person name="Suh M.K."/>
            <person name="Eom M.K."/>
            <person name="Kim J.S."/>
            <person name="Kim H.S."/>
            <person name="Do H.E."/>
            <person name="Shin Y.K."/>
            <person name="Lee J.-S."/>
        </authorList>
    </citation>
    <scope>NUCLEOTIDE SEQUENCE</scope>
    <source>
        <strain evidence="3">SB3-54</strain>
    </source>
</reference>
<evidence type="ECO:0000259" key="2">
    <source>
        <dbReference type="Pfam" id="PF20059"/>
    </source>
</evidence>
<evidence type="ECO:0000256" key="1">
    <source>
        <dbReference type="SAM" id="Phobius"/>
    </source>
</evidence>
<evidence type="ECO:0000313" key="3">
    <source>
        <dbReference type="EMBL" id="WAX55976.1"/>
    </source>
</evidence>
<name>A0ABY7JTU1_9ACTN</name>
<dbReference type="InterPro" id="IPR045597">
    <property type="entry name" value="DUF6458"/>
</dbReference>
<dbReference type="Proteomes" id="UP001164693">
    <property type="component" value="Chromosome"/>
</dbReference>
<keyword evidence="1" id="KW-0472">Membrane</keyword>
<feature type="transmembrane region" description="Helical" evidence="1">
    <location>
        <begin position="31"/>
        <end position="52"/>
    </location>
</feature>
<sequence length="81" mass="8752">MRIGGSLLLIAIGAILKWAITDNVKNVDLGVIGVILMVVGLVGLIFSIIWMSTRRRTEVIHRTPAGTSGTTYVQPNDGLDY</sequence>
<keyword evidence="1" id="KW-1133">Transmembrane helix</keyword>